<feature type="transmembrane region" description="Helical" evidence="9">
    <location>
        <begin position="88"/>
        <end position="110"/>
    </location>
</feature>
<evidence type="ECO:0000256" key="7">
    <source>
        <dbReference type="ARBA" id="ARBA00022989"/>
    </source>
</evidence>
<gene>
    <name evidence="10" type="ORF">K1W68_15445</name>
</gene>
<keyword evidence="7 9" id="KW-1133">Transmembrane helix</keyword>
<dbReference type="InterPro" id="IPR001991">
    <property type="entry name" value="Na-dicarboxylate_symporter"/>
</dbReference>
<keyword evidence="5 9" id="KW-0812">Transmembrane</keyword>
<evidence type="ECO:0000256" key="2">
    <source>
        <dbReference type="ARBA" id="ARBA00006148"/>
    </source>
</evidence>
<keyword evidence="6" id="KW-0769">Symport</keyword>
<dbReference type="PRINTS" id="PR00173">
    <property type="entry name" value="EDTRNSPORT"/>
</dbReference>
<keyword evidence="3" id="KW-0813">Transport</keyword>
<dbReference type="RefSeq" id="WP_247067914.1">
    <property type="nucleotide sequence ID" value="NZ_CALLXP010000029.1"/>
</dbReference>
<reference evidence="10" key="2">
    <citation type="submission" date="2022-03" db="EMBL/GenBank/DDBJ databases">
        <authorList>
            <person name="Ryngajllo M."/>
            <person name="Jacek P."/>
            <person name="Kubiak K."/>
        </authorList>
    </citation>
    <scope>NUCLEOTIDE SEQUENCE</scope>
    <source>
        <strain evidence="10">SI1</strain>
    </source>
</reference>
<dbReference type="GO" id="GO:0015141">
    <property type="term" value="F:succinate transmembrane transporter activity"/>
    <property type="evidence" value="ECO:0007669"/>
    <property type="project" value="TreeGrafter"/>
</dbReference>
<dbReference type="FunFam" id="1.10.3860.10:FF:000001">
    <property type="entry name" value="C4-dicarboxylate transport protein"/>
    <property type="match status" value="1"/>
</dbReference>
<evidence type="ECO:0000256" key="4">
    <source>
        <dbReference type="ARBA" id="ARBA00022475"/>
    </source>
</evidence>
<feature type="transmembrane region" description="Helical" evidence="9">
    <location>
        <begin position="320"/>
        <end position="341"/>
    </location>
</feature>
<protein>
    <submittedName>
        <fullName evidence="10">Cation:dicarboxylase symporter family transporter</fullName>
    </submittedName>
</protein>
<dbReference type="SUPFAM" id="SSF118215">
    <property type="entry name" value="Proton glutamate symport protein"/>
    <property type="match status" value="1"/>
</dbReference>
<dbReference type="InterPro" id="IPR036458">
    <property type="entry name" value="Na:dicarbo_symporter_sf"/>
</dbReference>
<comment type="caution">
    <text evidence="10">The sequence shown here is derived from an EMBL/GenBank/DDBJ whole genome shotgun (WGS) entry which is preliminary data.</text>
</comment>
<reference evidence="10" key="1">
    <citation type="journal article" date="2021" name="Polymers (Basel)">
        <title>Highly Stretchable Bacterial Cellulose Produced by Komagataeibacter hansenii SI1.</title>
        <authorList>
            <person name="Cielecka I."/>
            <person name="Ryngajllo M."/>
            <person name="Maniukiewicz W."/>
            <person name="Bielecki S."/>
        </authorList>
    </citation>
    <scope>NUCLEOTIDE SEQUENCE</scope>
    <source>
        <strain evidence="10">SI1</strain>
    </source>
</reference>
<sequence length="429" mass="45437">MNTAPLSPSGTAHRTWRPGMFWQVVIGSVLGLGLGVIDPALAMQTRWVTDIFLRLIVMAVGPLLFCIVTMGIVGAGSLRNVGRLGAKALLYFEGMTTFVLLGSVGVAMLLQPGRAIVFTPTDEDTRMVASYAHNASLLHDGGITGFIVSLVPHSPADAFAQANILQILFFAILFGCCLSLIGPAGTPLVHLLEALSTLFSRMMRVIISLAPLGVFGAMATTTARYGINAIMHLAAFVGLYYLVIIVFLTVVLGGCLRMAGVRPLRFARYFREELAITFTTTTSDAVLPSVMAKLERLGVSSQVVGIVVPAGYSFNLDALSIYLGLAVIFLAQATGTHLSFWQMAIMLTAALFTSKGAHGVPGIAIVVLAATLQAMPSIPLASLTMLLAVDWFIGIARAVGNLAGNCVAPVIIGAWEGKLDREKMARELG</sequence>
<dbReference type="GO" id="GO:0005886">
    <property type="term" value="C:plasma membrane"/>
    <property type="evidence" value="ECO:0007669"/>
    <property type="project" value="UniProtKB-SubCell"/>
</dbReference>
<proteinExistence type="inferred from homology"/>
<evidence type="ECO:0000256" key="5">
    <source>
        <dbReference type="ARBA" id="ARBA00022692"/>
    </source>
</evidence>
<dbReference type="PANTHER" id="PTHR42865:SF1">
    <property type="entry name" value="AEROBIC C4-DICARBOXYLATE TRANSPORT PROTEIN"/>
    <property type="match status" value="1"/>
</dbReference>
<feature type="transmembrane region" description="Helical" evidence="9">
    <location>
        <begin position="53"/>
        <end position="76"/>
    </location>
</feature>
<feature type="transmembrane region" description="Helical" evidence="9">
    <location>
        <begin position="395"/>
        <end position="415"/>
    </location>
</feature>
<comment type="subcellular location">
    <subcellularLocation>
        <location evidence="1">Cell inner membrane</location>
        <topology evidence="1">Multi-pass membrane protein</topology>
    </subcellularLocation>
</comment>
<organism evidence="10 11">
    <name type="scientific">Novacetimonas hansenii</name>
    <name type="common">Komagataeibacter hansenii</name>
    <dbReference type="NCBI Taxonomy" id="436"/>
    <lineage>
        <taxon>Bacteria</taxon>
        <taxon>Pseudomonadati</taxon>
        <taxon>Pseudomonadota</taxon>
        <taxon>Alphaproteobacteria</taxon>
        <taxon>Acetobacterales</taxon>
        <taxon>Acetobacteraceae</taxon>
        <taxon>Novacetimonas</taxon>
    </lineage>
</organism>
<dbReference type="EMBL" id="JAIBCX010000080">
    <property type="protein sequence ID" value="MCJ8355364.1"/>
    <property type="molecule type" value="Genomic_DNA"/>
</dbReference>
<dbReference type="GO" id="GO:0015366">
    <property type="term" value="F:malate:proton symporter activity"/>
    <property type="evidence" value="ECO:0007669"/>
    <property type="project" value="TreeGrafter"/>
</dbReference>
<dbReference type="GO" id="GO:0015138">
    <property type="term" value="F:fumarate transmembrane transporter activity"/>
    <property type="evidence" value="ECO:0007669"/>
    <property type="project" value="TreeGrafter"/>
</dbReference>
<evidence type="ECO:0000256" key="6">
    <source>
        <dbReference type="ARBA" id="ARBA00022847"/>
    </source>
</evidence>
<evidence type="ECO:0000256" key="3">
    <source>
        <dbReference type="ARBA" id="ARBA00022448"/>
    </source>
</evidence>
<feature type="transmembrane region" description="Helical" evidence="9">
    <location>
        <begin position="362"/>
        <end position="389"/>
    </location>
</feature>
<feature type="transmembrane region" description="Helical" evidence="9">
    <location>
        <begin position="233"/>
        <end position="256"/>
    </location>
</feature>
<feature type="transmembrane region" description="Helical" evidence="9">
    <location>
        <begin position="164"/>
        <end position="184"/>
    </location>
</feature>
<dbReference type="AlphaFoldDB" id="A0AAW5EUT3"/>
<dbReference type="PANTHER" id="PTHR42865">
    <property type="entry name" value="PROTON/GLUTAMATE-ASPARTATE SYMPORTER"/>
    <property type="match status" value="1"/>
</dbReference>
<feature type="transmembrane region" description="Helical" evidence="9">
    <location>
        <begin position="20"/>
        <end position="41"/>
    </location>
</feature>
<dbReference type="GO" id="GO:0070778">
    <property type="term" value="P:L-aspartate transmembrane transport"/>
    <property type="evidence" value="ECO:0007669"/>
    <property type="project" value="TreeGrafter"/>
</dbReference>
<evidence type="ECO:0000256" key="8">
    <source>
        <dbReference type="ARBA" id="ARBA00023136"/>
    </source>
</evidence>
<evidence type="ECO:0000256" key="9">
    <source>
        <dbReference type="SAM" id="Phobius"/>
    </source>
</evidence>
<feature type="transmembrane region" description="Helical" evidence="9">
    <location>
        <begin position="205"/>
        <end position="227"/>
    </location>
</feature>
<evidence type="ECO:0000313" key="10">
    <source>
        <dbReference type="EMBL" id="MCJ8355364.1"/>
    </source>
</evidence>
<evidence type="ECO:0000256" key="1">
    <source>
        <dbReference type="ARBA" id="ARBA00004429"/>
    </source>
</evidence>
<accession>A0AAW5EUT3</accession>
<evidence type="ECO:0000313" key="11">
    <source>
        <dbReference type="Proteomes" id="UP001202887"/>
    </source>
</evidence>
<name>A0AAW5EUT3_NOVHA</name>
<comment type="similarity">
    <text evidence="2">Belongs to the dicarboxylate/amino acid:cation symporter (DAACS) (TC 2.A.23) family.</text>
</comment>
<dbReference type="Gene3D" id="1.10.3860.10">
    <property type="entry name" value="Sodium:dicarboxylate symporter"/>
    <property type="match status" value="1"/>
</dbReference>
<dbReference type="Proteomes" id="UP001202887">
    <property type="component" value="Unassembled WGS sequence"/>
</dbReference>
<keyword evidence="8 9" id="KW-0472">Membrane</keyword>
<keyword evidence="4" id="KW-1003">Cell membrane</keyword>
<dbReference type="Pfam" id="PF00375">
    <property type="entry name" value="SDF"/>
    <property type="match status" value="1"/>
</dbReference>